<feature type="chain" id="PRO_5001709950" evidence="1">
    <location>
        <begin position="33"/>
        <end position="127"/>
    </location>
</feature>
<dbReference type="EMBL" id="CP008921">
    <property type="protein sequence ID" value="AIG44362.1"/>
    <property type="molecule type" value="Genomic_DNA"/>
</dbReference>
<proteinExistence type="predicted"/>
<dbReference type="Gene3D" id="3.10.380.20">
    <property type="entry name" value="Novel toxin 21 (CdiA), C-terminal domain"/>
    <property type="match status" value="1"/>
</dbReference>
<dbReference type="PATRIC" id="fig|1214179.4.peg.2013"/>
<evidence type="ECO:0000313" key="3">
    <source>
        <dbReference type="Proteomes" id="UP000028185"/>
    </source>
</evidence>
<organism evidence="2 3">
    <name type="scientific">Streptococcus suis 6407</name>
    <dbReference type="NCBI Taxonomy" id="1214179"/>
    <lineage>
        <taxon>Bacteria</taxon>
        <taxon>Bacillati</taxon>
        <taxon>Bacillota</taxon>
        <taxon>Bacilli</taxon>
        <taxon>Lactobacillales</taxon>
        <taxon>Streptococcaceae</taxon>
        <taxon>Streptococcus</taxon>
    </lineage>
</organism>
<name>A0A075SGB7_STRSU</name>
<evidence type="ECO:0000256" key="1">
    <source>
        <dbReference type="SAM" id="SignalP"/>
    </source>
</evidence>
<evidence type="ECO:0000313" key="2">
    <source>
        <dbReference type="EMBL" id="AIG44362.1"/>
    </source>
</evidence>
<dbReference type="HOGENOM" id="CLU_1969367_0_0_9"/>
<feature type="signal peptide" evidence="1">
    <location>
        <begin position="1"/>
        <end position="32"/>
    </location>
</feature>
<dbReference type="RefSeq" id="WP_002937798.1">
    <property type="nucleotide sequence ID" value="NZ_ALLE01000008.1"/>
</dbReference>
<gene>
    <name evidence="2" type="ORF">ID09_10120</name>
</gene>
<dbReference type="AlphaFoldDB" id="A0A075SGB7"/>
<protein>
    <submittedName>
        <fullName evidence="2">Uncharacterized protein</fullName>
    </submittedName>
</protein>
<dbReference type="Proteomes" id="UP000028185">
    <property type="component" value="Chromosome"/>
</dbReference>
<sequence length="127" mass="13818">MKKNLLKKTIVCFINLLVVLMAVAPPAVSAQAASRIETPVETKSKHFSNLEGGGDLSYINLSGYSNRFGTAASGRSGTYFGPRGTYVTRDWSVNSGGGSHGGSYWKLFNRNGQRIGTYDKYGNYLRP</sequence>
<accession>A0A075SGB7</accession>
<reference evidence="2 3" key="1">
    <citation type="journal article" date="2014" name="Genome Announc.">
        <title>Whole-Genome Sequence of Streptococcus suis Serotype 4 Reference Strain 6407.</title>
        <authorList>
            <person name="Wang K."/>
            <person name="Chen J."/>
            <person name="Yao H."/>
            <person name="Lu C."/>
        </authorList>
    </citation>
    <scope>NUCLEOTIDE SEQUENCE [LARGE SCALE GENOMIC DNA]</scope>
    <source>
        <strain evidence="2">6407</strain>
    </source>
</reference>
<keyword evidence="1" id="KW-0732">Signal</keyword>
<dbReference type="InterPro" id="IPR038181">
    <property type="entry name" value="Ntox21_sf"/>
</dbReference>